<keyword evidence="1" id="KW-1133">Transmembrane helix</keyword>
<keyword evidence="1" id="KW-0812">Transmembrane</keyword>
<protein>
    <recommendedName>
        <fullName evidence="4">PepSY domain-containing protein</fullName>
    </recommendedName>
</protein>
<dbReference type="PANTHER" id="PTHR34219:SF3">
    <property type="entry name" value="BLL7967 PROTEIN"/>
    <property type="match status" value="1"/>
</dbReference>
<evidence type="ECO:0008006" key="4">
    <source>
        <dbReference type="Google" id="ProtNLM"/>
    </source>
</evidence>
<dbReference type="Pfam" id="PF03929">
    <property type="entry name" value="PepSY_TM"/>
    <property type="match status" value="1"/>
</dbReference>
<sequence length="404" mass="44223">MSLLKFHRWLSICAVVVCLYLGATGSLIEMIDLRGLVTHASPYDANMQAMRGDINGPGDYAVIGPMDYHARALSGDVAAMMQTTARAAQVAAGTVSLRYVELRMVDGRAVGVAQLDGPLRARQRPLLAFDPITGARLPLPALSGKNEEPRDALRVQVKSLHRMTTFGNGALWINIVIGPALVALIVTGVWVYVRQYRARARMGRKALFWQAQDWWRTLHRVFSAACALFLLILAISGTWLAVESLVFGIRMDAQMAQRKASIVDGFGTLAVEDAAPWARTTLAAYEAGHPDAPPRLLRLRAYGGYGQGVVVSGGQDAGQLVYNARTGATMTETEPGYPPVNFPFGWQAHQWAKQVHNGSLIGLTGRWISLICGLCILYLSVSGIVMYARMWRRRAGNGKRALFW</sequence>
<feature type="transmembrane region" description="Helical" evidence="1">
    <location>
        <begin position="221"/>
        <end position="242"/>
    </location>
</feature>
<dbReference type="InterPro" id="IPR005625">
    <property type="entry name" value="PepSY-ass_TM"/>
</dbReference>
<dbReference type="Proteomes" id="UP000548867">
    <property type="component" value="Unassembled WGS sequence"/>
</dbReference>
<evidence type="ECO:0000313" key="3">
    <source>
        <dbReference type="Proteomes" id="UP000548867"/>
    </source>
</evidence>
<dbReference type="AlphaFoldDB" id="A0A7W6CBZ5"/>
<gene>
    <name evidence="2" type="ORF">GGR38_000705</name>
</gene>
<evidence type="ECO:0000256" key="1">
    <source>
        <dbReference type="SAM" id="Phobius"/>
    </source>
</evidence>
<keyword evidence="1" id="KW-0472">Membrane</keyword>
<accession>A0A7W6CBZ5</accession>
<proteinExistence type="predicted"/>
<feature type="transmembrane region" description="Helical" evidence="1">
    <location>
        <begin position="367"/>
        <end position="388"/>
    </location>
</feature>
<name>A0A7W6CBZ5_9SPHN</name>
<dbReference type="RefSeq" id="WP_183622690.1">
    <property type="nucleotide sequence ID" value="NZ_JACIDX010000002.1"/>
</dbReference>
<dbReference type="PANTHER" id="PTHR34219">
    <property type="entry name" value="IRON-REGULATED INNER MEMBRANE PROTEIN-RELATED"/>
    <property type="match status" value="1"/>
</dbReference>
<keyword evidence="3" id="KW-1185">Reference proteome</keyword>
<reference evidence="2 3" key="1">
    <citation type="submission" date="2020-08" db="EMBL/GenBank/DDBJ databases">
        <title>Genomic Encyclopedia of Type Strains, Phase IV (KMG-IV): sequencing the most valuable type-strain genomes for metagenomic binning, comparative biology and taxonomic classification.</title>
        <authorList>
            <person name="Goeker M."/>
        </authorList>
    </citation>
    <scope>NUCLEOTIDE SEQUENCE [LARGE SCALE GENOMIC DNA]</scope>
    <source>
        <strain evidence="2 3">DSM 27057</strain>
    </source>
</reference>
<organism evidence="2 3">
    <name type="scientific">Novosphingobium sediminicola</name>
    <dbReference type="NCBI Taxonomy" id="563162"/>
    <lineage>
        <taxon>Bacteria</taxon>
        <taxon>Pseudomonadati</taxon>
        <taxon>Pseudomonadota</taxon>
        <taxon>Alphaproteobacteria</taxon>
        <taxon>Sphingomonadales</taxon>
        <taxon>Sphingomonadaceae</taxon>
        <taxon>Novosphingobium</taxon>
    </lineage>
</organism>
<evidence type="ECO:0000313" key="2">
    <source>
        <dbReference type="EMBL" id="MBB3953778.1"/>
    </source>
</evidence>
<comment type="caution">
    <text evidence="2">The sequence shown here is derived from an EMBL/GenBank/DDBJ whole genome shotgun (WGS) entry which is preliminary data.</text>
</comment>
<feature type="transmembrane region" description="Helical" evidence="1">
    <location>
        <begin position="171"/>
        <end position="193"/>
    </location>
</feature>
<dbReference type="EMBL" id="JACIDX010000002">
    <property type="protein sequence ID" value="MBB3953778.1"/>
    <property type="molecule type" value="Genomic_DNA"/>
</dbReference>